<organism evidence="2 3">
    <name type="scientific">Bordetella avium (strain 197N)</name>
    <dbReference type="NCBI Taxonomy" id="360910"/>
    <lineage>
        <taxon>Bacteria</taxon>
        <taxon>Pseudomonadati</taxon>
        <taxon>Pseudomonadota</taxon>
        <taxon>Betaproteobacteria</taxon>
        <taxon>Burkholderiales</taxon>
        <taxon>Alcaligenaceae</taxon>
        <taxon>Bordetella</taxon>
    </lineage>
</organism>
<evidence type="ECO:0000313" key="3">
    <source>
        <dbReference type="Proteomes" id="UP000001977"/>
    </source>
</evidence>
<dbReference type="EMBL" id="AM167904">
    <property type="protein sequence ID" value="CAJ48864.1"/>
    <property type="molecule type" value="Genomic_DNA"/>
</dbReference>
<sequence length="611" mass="65904">MTDKHGQAAPLACVENALLALCATGTALLLWWLLKYSNYGFDFTDESFYVVSMANPFIHDYSHTQFGFVYHPIYNLLGGDLANLRQANIFTIFGLAWVLAYLFLKPMASEVKNNHLTLLAVTAGLATSALIQLDAWLLTPSYNSLALQALMLTAIGMLLSDNSNRPASLTGWSLIGIGGWLAFMAKPSTALALALGVFLYLVFARKFSARLILISVAVSASLLIFSAMLIDGSILEFINRIKKAIEFGKILGSGHTLLHIFRIDSFHLTENTIALIAMIFISIFASIYSLYSRKRILSLAGFLIATGFFSVTALATVGNIGLAPDTGPFRSFLIFGLFFSAAAAGLTLGKFDRLKSIPAPQRAIACFFLATPYIYAFGTNGNYWSAGGAAAIFWLFSGLIFLTPLVRERASWLVLLPVAIATQTITVVLLQTGFEAPYRQPQAIKLNDTAVTFGAKKSTLVLPDSYAKYISSAVSAAKKNGFTPGTPVIDLSGQSPGLLYALGAESIGQAWNVGGYPGSLDLAKVALERTPCEKIAAAWVLLEPEGPRSISNELMSSIGSAFPDGYTRVADWETAAGAGGYTIPRHQELYKPDSPAEILDSCNKVRKKHQG</sequence>
<keyword evidence="1" id="KW-0812">Transmembrane</keyword>
<feature type="transmembrane region" description="Helical" evidence="1">
    <location>
        <begin position="296"/>
        <end position="317"/>
    </location>
</feature>
<keyword evidence="1" id="KW-1133">Transmembrane helix</keyword>
<dbReference type="KEGG" id="bav:BAV1256"/>
<dbReference type="eggNOG" id="ENOG5032VWJ">
    <property type="taxonomic scope" value="Bacteria"/>
</dbReference>
<feature type="transmembrane region" description="Helical" evidence="1">
    <location>
        <begin position="412"/>
        <end position="434"/>
    </location>
</feature>
<feature type="transmembrane region" description="Helical" evidence="1">
    <location>
        <begin position="116"/>
        <end position="136"/>
    </location>
</feature>
<dbReference type="HOGENOM" id="CLU_446676_0_0_4"/>
<feature type="transmembrane region" description="Helical" evidence="1">
    <location>
        <begin position="329"/>
        <end position="348"/>
    </location>
</feature>
<dbReference type="RefSeq" id="WP_012416938.1">
    <property type="nucleotide sequence ID" value="NC_010645.1"/>
</dbReference>
<keyword evidence="1" id="KW-0472">Membrane</keyword>
<feature type="transmembrane region" description="Helical" evidence="1">
    <location>
        <begin position="383"/>
        <end position="405"/>
    </location>
</feature>
<evidence type="ECO:0000256" key="1">
    <source>
        <dbReference type="SAM" id="Phobius"/>
    </source>
</evidence>
<accession>Q2L324</accession>
<evidence type="ECO:0000313" key="2">
    <source>
        <dbReference type="EMBL" id="CAJ48864.1"/>
    </source>
</evidence>
<keyword evidence="3" id="KW-1185">Reference proteome</keyword>
<feature type="transmembrane region" description="Helical" evidence="1">
    <location>
        <begin position="12"/>
        <end position="34"/>
    </location>
</feature>
<name>Q2L324_BORA1</name>
<feature type="transmembrane region" description="Helical" evidence="1">
    <location>
        <begin position="360"/>
        <end position="377"/>
    </location>
</feature>
<protein>
    <submittedName>
        <fullName evidence="2">Membrane protein</fullName>
    </submittedName>
</protein>
<dbReference type="Proteomes" id="UP000001977">
    <property type="component" value="Chromosome"/>
</dbReference>
<feature type="transmembrane region" description="Helical" evidence="1">
    <location>
        <begin position="211"/>
        <end position="230"/>
    </location>
</feature>
<dbReference type="STRING" id="360910.BAV1256"/>
<feature type="transmembrane region" description="Helical" evidence="1">
    <location>
        <begin position="189"/>
        <end position="204"/>
    </location>
</feature>
<gene>
    <name evidence="2" type="ordered locus">BAV1256</name>
</gene>
<reference evidence="2 3" key="1">
    <citation type="journal article" date="2006" name="J. Bacteriol.">
        <title>Comparison of the genome sequence of the poultry pathogen Bordetella avium with those of B. bronchiseptica, B. pertussis, and B. parapertussis reveals extensive diversity in surface structures associated with host interaction.</title>
        <authorList>
            <person name="Sebaihia M."/>
            <person name="Preston A."/>
            <person name="Maskell D.J."/>
            <person name="Kuzmiak H."/>
            <person name="Connell T.D."/>
            <person name="King N.D."/>
            <person name="Orndorff P.E."/>
            <person name="Miyamoto D.M."/>
            <person name="Thomson N.R."/>
            <person name="Harris D."/>
            <person name="Goble A."/>
            <person name="Lord A."/>
            <person name="Murphy L."/>
            <person name="Quail M.A."/>
            <person name="Rutter S."/>
            <person name="Squares R."/>
            <person name="Squares S."/>
            <person name="Woodward J."/>
            <person name="Parkhill J."/>
            <person name="Temple L.M."/>
        </authorList>
    </citation>
    <scope>NUCLEOTIDE SEQUENCE [LARGE SCALE GENOMIC DNA]</scope>
    <source>
        <strain evidence="2 3">197N</strain>
    </source>
</reference>
<feature type="transmembrane region" description="Helical" evidence="1">
    <location>
        <begin position="87"/>
        <end position="104"/>
    </location>
</feature>
<feature type="transmembrane region" description="Helical" evidence="1">
    <location>
        <begin position="272"/>
        <end position="291"/>
    </location>
</feature>
<proteinExistence type="predicted"/>
<dbReference type="AlphaFoldDB" id="Q2L324"/>